<feature type="transmembrane region" description="Helical" evidence="8">
    <location>
        <begin position="194"/>
        <end position="211"/>
    </location>
</feature>
<feature type="transmembrane region" description="Helical" evidence="8">
    <location>
        <begin position="54"/>
        <end position="73"/>
    </location>
</feature>
<evidence type="ECO:0000313" key="10">
    <source>
        <dbReference type="EMBL" id="RLQ87607.1"/>
    </source>
</evidence>
<keyword evidence="4" id="KW-1003">Cell membrane</keyword>
<evidence type="ECO:0000256" key="1">
    <source>
        <dbReference type="ARBA" id="ARBA00004651"/>
    </source>
</evidence>
<feature type="transmembrane region" description="Helical" evidence="8">
    <location>
        <begin position="85"/>
        <end position="107"/>
    </location>
</feature>
<evidence type="ECO:0000256" key="2">
    <source>
        <dbReference type="ARBA" id="ARBA00007362"/>
    </source>
</evidence>
<dbReference type="EMBL" id="RCWN01000001">
    <property type="protein sequence ID" value="RLQ87607.1"/>
    <property type="molecule type" value="Genomic_DNA"/>
</dbReference>
<feature type="domain" description="EamA" evidence="9">
    <location>
        <begin position="168"/>
        <end position="299"/>
    </location>
</feature>
<feature type="transmembrane region" description="Helical" evidence="8">
    <location>
        <begin position="260"/>
        <end position="277"/>
    </location>
</feature>
<evidence type="ECO:0000256" key="6">
    <source>
        <dbReference type="ARBA" id="ARBA00022989"/>
    </source>
</evidence>
<keyword evidence="3" id="KW-0813">Transport</keyword>
<dbReference type="Pfam" id="PF00892">
    <property type="entry name" value="EamA"/>
    <property type="match status" value="2"/>
</dbReference>
<keyword evidence="5 8" id="KW-0812">Transmembrane</keyword>
<dbReference type="PANTHER" id="PTHR22911:SF137">
    <property type="entry name" value="SOLUTE CARRIER FAMILY 35 MEMBER G2-RELATED"/>
    <property type="match status" value="1"/>
</dbReference>
<dbReference type="SUPFAM" id="SSF103481">
    <property type="entry name" value="Multidrug resistance efflux transporter EmrE"/>
    <property type="match status" value="2"/>
</dbReference>
<gene>
    <name evidence="10" type="primary">rarD</name>
    <name evidence="10" type="ORF">D8780_04700</name>
</gene>
<feature type="transmembrane region" description="Helical" evidence="8">
    <location>
        <begin position="21"/>
        <end position="42"/>
    </location>
</feature>
<evidence type="ECO:0000256" key="8">
    <source>
        <dbReference type="SAM" id="Phobius"/>
    </source>
</evidence>
<keyword evidence="11" id="KW-1185">Reference proteome</keyword>
<evidence type="ECO:0000313" key="11">
    <source>
        <dbReference type="Proteomes" id="UP000281094"/>
    </source>
</evidence>
<dbReference type="Proteomes" id="UP000281094">
    <property type="component" value="Unassembled WGS sequence"/>
</dbReference>
<dbReference type="GO" id="GO:0005886">
    <property type="term" value="C:plasma membrane"/>
    <property type="evidence" value="ECO:0007669"/>
    <property type="project" value="UniProtKB-SubCell"/>
</dbReference>
<comment type="subcellular location">
    <subcellularLocation>
        <location evidence="1">Cell membrane</location>
        <topology evidence="1">Multi-pass membrane protein</topology>
    </subcellularLocation>
</comment>
<evidence type="ECO:0000259" key="9">
    <source>
        <dbReference type="Pfam" id="PF00892"/>
    </source>
</evidence>
<dbReference type="NCBIfam" id="TIGR00688">
    <property type="entry name" value="rarD"/>
    <property type="match status" value="1"/>
</dbReference>
<sequence length="323" mass="35532">MTTAAETPAKANPAATDSGDSLPGFVFALSAYFLWGFLPFYLKAVDHIGAIEVVAHRILWSVPIAGGWILWLGRTADLKRALRDWRILGMAAVTATLISINWSIYVWAIANDRALEGSLGYYINPLFTIMLGALVLREKVTRLQLAAIISAFVAVAILTWEGGGLPLVSLGLVFSWGGYAYFRKTLPVGPNQSFFLEVLLLAPVALVYLLWQTLSGDRSFFGDGSWTDTGLLLFAGVATAIPLILYANGAKLLRLSTIGVMQYIVPTMIFLIAVFVFKEPFGWVRLLAFGFIWLALILYVSSILNERRRLRANLPLIEPGTRT</sequence>
<feature type="transmembrane region" description="Helical" evidence="8">
    <location>
        <begin position="143"/>
        <end position="160"/>
    </location>
</feature>
<evidence type="ECO:0000256" key="5">
    <source>
        <dbReference type="ARBA" id="ARBA00022692"/>
    </source>
</evidence>
<feature type="domain" description="EamA" evidence="9">
    <location>
        <begin position="23"/>
        <end position="159"/>
    </location>
</feature>
<dbReference type="InterPro" id="IPR000620">
    <property type="entry name" value="EamA_dom"/>
</dbReference>
<evidence type="ECO:0000256" key="3">
    <source>
        <dbReference type="ARBA" id="ARBA00022448"/>
    </source>
</evidence>
<evidence type="ECO:0000256" key="4">
    <source>
        <dbReference type="ARBA" id="ARBA00022475"/>
    </source>
</evidence>
<evidence type="ECO:0000256" key="7">
    <source>
        <dbReference type="ARBA" id="ARBA00023136"/>
    </source>
</evidence>
<keyword evidence="7 8" id="KW-0472">Membrane</keyword>
<organism evidence="10 11">
    <name type="scientific">Notoacmeibacter ruber</name>
    <dbReference type="NCBI Taxonomy" id="2670375"/>
    <lineage>
        <taxon>Bacteria</taxon>
        <taxon>Pseudomonadati</taxon>
        <taxon>Pseudomonadota</taxon>
        <taxon>Alphaproteobacteria</taxon>
        <taxon>Hyphomicrobiales</taxon>
        <taxon>Notoacmeibacteraceae</taxon>
        <taxon>Notoacmeibacter</taxon>
    </lineage>
</organism>
<comment type="caution">
    <text evidence="10">The sequence shown here is derived from an EMBL/GenBank/DDBJ whole genome shotgun (WGS) entry which is preliminary data.</text>
</comment>
<dbReference type="PANTHER" id="PTHR22911">
    <property type="entry name" value="ACYL-MALONYL CONDENSING ENZYME-RELATED"/>
    <property type="match status" value="1"/>
</dbReference>
<keyword evidence="6 8" id="KW-1133">Transmembrane helix</keyword>
<feature type="transmembrane region" description="Helical" evidence="8">
    <location>
        <begin position="166"/>
        <end position="182"/>
    </location>
</feature>
<name>A0A3L7JA33_9HYPH</name>
<protein>
    <submittedName>
        <fullName evidence="10">EamA family transporter RarD</fullName>
    </submittedName>
</protein>
<dbReference type="RefSeq" id="WP_121644576.1">
    <property type="nucleotide sequence ID" value="NZ_RCWN01000001.1"/>
</dbReference>
<reference evidence="10 11" key="1">
    <citation type="submission" date="2018-10" db="EMBL/GenBank/DDBJ databases">
        <title>Notoacmeibacter sp. M2BS9Y-3-1, whole genome shotgun sequence.</title>
        <authorList>
            <person name="Tuo L."/>
        </authorList>
    </citation>
    <scope>NUCLEOTIDE SEQUENCE [LARGE SCALE GENOMIC DNA]</scope>
    <source>
        <strain evidence="10 11">M2BS9Y-3-1</strain>
    </source>
</reference>
<feature type="transmembrane region" description="Helical" evidence="8">
    <location>
        <begin position="231"/>
        <end position="248"/>
    </location>
</feature>
<dbReference type="AlphaFoldDB" id="A0A3L7JA33"/>
<comment type="similarity">
    <text evidence="2">Belongs to the EamA transporter family.</text>
</comment>
<proteinExistence type="inferred from homology"/>
<feature type="transmembrane region" description="Helical" evidence="8">
    <location>
        <begin position="119"/>
        <end position="136"/>
    </location>
</feature>
<dbReference type="InterPro" id="IPR037185">
    <property type="entry name" value="EmrE-like"/>
</dbReference>
<feature type="transmembrane region" description="Helical" evidence="8">
    <location>
        <begin position="283"/>
        <end position="304"/>
    </location>
</feature>
<accession>A0A3L7JA33</accession>
<dbReference type="InterPro" id="IPR004626">
    <property type="entry name" value="RarD"/>
</dbReference>